<evidence type="ECO:0000313" key="1">
    <source>
        <dbReference type="EMBL" id="MBB5056884.1"/>
    </source>
</evidence>
<dbReference type="EMBL" id="JACHIP010000002">
    <property type="protein sequence ID" value="MBB5056884.1"/>
    <property type="molecule type" value="Genomic_DNA"/>
</dbReference>
<comment type="caution">
    <text evidence="1">The sequence shown here is derived from an EMBL/GenBank/DDBJ whole genome shotgun (WGS) entry which is preliminary data.</text>
</comment>
<dbReference type="Proteomes" id="UP000540989">
    <property type="component" value="Unassembled WGS sequence"/>
</dbReference>
<accession>A0A7W8E356</accession>
<organism evidence="1 2">
    <name type="scientific">Granulicella aggregans</name>
    <dbReference type="NCBI Taxonomy" id="474949"/>
    <lineage>
        <taxon>Bacteria</taxon>
        <taxon>Pseudomonadati</taxon>
        <taxon>Acidobacteriota</taxon>
        <taxon>Terriglobia</taxon>
        <taxon>Terriglobales</taxon>
        <taxon>Acidobacteriaceae</taxon>
        <taxon>Granulicella</taxon>
    </lineage>
</organism>
<sequence length="57" mass="6405">MNGAQRWISTPMAVAGYLHLKIKMWGAHTRIRSKGGCLCSLQFAMHFGAFAGRLRLR</sequence>
<reference evidence="1 2" key="1">
    <citation type="submission" date="2020-08" db="EMBL/GenBank/DDBJ databases">
        <title>Genomic Encyclopedia of Type Strains, Phase IV (KMG-V): Genome sequencing to study the core and pangenomes of soil and plant-associated prokaryotes.</title>
        <authorList>
            <person name="Whitman W."/>
        </authorList>
    </citation>
    <scope>NUCLEOTIDE SEQUENCE [LARGE SCALE GENOMIC DNA]</scope>
    <source>
        <strain evidence="1 2">M8UP14</strain>
    </source>
</reference>
<proteinExistence type="predicted"/>
<keyword evidence="2" id="KW-1185">Reference proteome</keyword>
<dbReference type="AlphaFoldDB" id="A0A7W8E356"/>
<gene>
    <name evidence="1" type="ORF">HDF16_001569</name>
</gene>
<evidence type="ECO:0000313" key="2">
    <source>
        <dbReference type="Proteomes" id="UP000540989"/>
    </source>
</evidence>
<name>A0A7W8E356_9BACT</name>
<protein>
    <submittedName>
        <fullName evidence="1">Uncharacterized protein</fullName>
    </submittedName>
</protein>